<accession>A0ABX7K812</accession>
<keyword evidence="3" id="KW-1185">Reference proteome</keyword>
<protein>
    <submittedName>
        <fullName evidence="2">Uncharacterized protein</fullName>
    </submittedName>
</protein>
<organism evidence="2 3">
    <name type="scientific">Tsuneonella flava</name>
    <dbReference type="NCBI Taxonomy" id="2055955"/>
    <lineage>
        <taxon>Bacteria</taxon>
        <taxon>Pseudomonadati</taxon>
        <taxon>Pseudomonadota</taxon>
        <taxon>Alphaproteobacteria</taxon>
        <taxon>Sphingomonadales</taxon>
        <taxon>Erythrobacteraceae</taxon>
        <taxon>Tsuneonella</taxon>
    </lineage>
</organism>
<reference evidence="2 3" key="1">
    <citation type="submission" date="2020-09" db="EMBL/GenBank/DDBJ databases">
        <title>Complete genome sequence of altererythrobacter flavus SS-21NJ, isolated from Dongying oil sludge in Shandong province.</title>
        <authorList>
            <person name="Sun S."/>
            <person name="Zhang Z."/>
        </authorList>
    </citation>
    <scope>NUCLEOTIDE SEQUENCE [LARGE SCALE GENOMIC DNA]</scope>
    <source>
        <strain evidence="2 3">SS-21NJ</strain>
    </source>
</reference>
<feature type="chain" id="PRO_5046091268" evidence="1">
    <location>
        <begin position="28"/>
        <end position="124"/>
    </location>
</feature>
<dbReference type="EMBL" id="CP061510">
    <property type="protein sequence ID" value="QSB44409.1"/>
    <property type="molecule type" value="Genomic_DNA"/>
</dbReference>
<gene>
    <name evidence="2" type="ORF">IDJ81_14060</name>
</gene>
<evidence type="ECO:0000313" key="2">
    <source>
        <dbReference type="EMBL" id="QSB44409.1"/>
    </source>
</evidence>
<keyword evidence="1" id="KW-0732">Signal</keyword>
<name>A0ABX7K812_9SPHN</name>
<feature type="signal peptide" evidence="1">
    <location>
        <begin position="1"/>
        <end position="27"/>
    </location>
</feature>
<evidence type="ECO:0000313" key="3">
    <source>
        <dbReference type="Proteomes" id="UP000663637"/>
    </source>
</evidence>
<dbReference type="RefSeq" id="WP_205441806.1">
    <property type="nucleotide sequence ID" value="NZ_CP061510.1"/>
</dbReference>
<evidence type="ECO:0000256" key="1">
    <source>
        <dbReference type="SAM" id="SignalP"/>
    </source>
</evidence>
<sequence>MIASNLCSGARLLSLAAAITLAVCANALVPAFILDGAILLVRTDFSTRWPGKAPGLGMAERNATAVASLHFPSLSAEPTHILMEERAIAAAKVPGFETVAHLHRLPVTGGSNGPLRIDTHLRPS</sequence>
<dbReference type="Proteomes" id="UP000663637">
    <property type="component" value="Chromosome"/>
</dbReference>
<proteinExistence type="predicted"/>